<evidence type="ECO:0000256" key="2">
    <source>
        <dbReference type="SAM" id="Phobius"/>
    </source>
</evidence>
<dbReference type="EMBL" id="JARJCW010000022">
    <property type="protein sequence ID" value="KAJ7213118.1"/>
    <property type="molecule type" value="Genomic_DNA"/>
</dbReference>
<keyword evidence="2" id="KW-0472">Membrane</keyword>
<feature type="transmembrane region" description="Helical" evidence="2">
    <location>
        <begin position="279"/>
        <end position="298"/>
    </location>
</feature>
<protein>
    <submittedName>
        <fullName evidence="3">Uncharacterized protein</fullName>
    </submittedName>
</protein>
<feature type="transmembrane region" description="Helical" evidence="2">
    <location>
        <begin position="304"/>
        <end position="328"/>
    </location>
</feature>
<feature type="compositionally biased region" description="Basic residues" evidence="1">
    <location>
        <begin position="31"/>
        <end position="40"/>
    </location>
</feature>
<dbReference type="AlphaFoldDB" id="A0AAD6VPX4"/>
<keyword evidence="2" id="KW-0812">Transmembrane</keyword>
<feature type="transmembrane region" description="Helical" evidence="2">
    <location>
        <begin position="205"/>
        <end position="224"/>
    </location>
</feature>
<comment type="caution">
    <text evidence="3">The sequence shown here is derived from an EMBL/GenBank/DDBJ whole genome shotgun (WGS) entry which is preliminary data.</text>
</comment>
<feature type="compositionally biased region" description="Polar residues" evidence="1">
    <location>
        <begin position="42"/>
        <end position="70"/>
    </location>
</feature>
<keyword evidence="4" id="KW-1185">Reference proteome</keyword>
<evidence type="ECO:0000313" key="4">
    <source>
        <dbReference type="Proteomes" id="UP001219525"/>
    </source>
</evidence>
<feature type="region of interest" description="Disordered" evidence="1">
    <location>
        <begin position="1"/>
        <end position="94"/>
    </location>
</feature>
<evidence type="ECO:0000256" key="1">
    <source>
        <dbReference type="SAM" id="MobiDB-lite"/>
    </source>
</evidence>
<sequence>MSHSSEPLLAATPRLPVQLELNDPPPPYPSRGRRSRRPNRRQIQTSLHSQIPSADSQSDYEALSSPQTASAVGEGDEDVTETTPFLAAGRVGRPRSGSYQSMFSSSSVAPSLAQTIASIFHADDEDDECAPEGGLEDGLLVHSGEFPDVRPRPKGFWSREAWRRHFRPLTRKVYYLSLFHLYIVNFPFALAAFLFAFVFTVTGTTLLVALPLGALLCFFNLLGVRTFSRGELALQTKYHTPLAYPAPYPPRPIFIRTREPGLETGSGVPVYETSFYKNAYAMFMDATSYQALFYFIVIKPSITLLLSLGLLVIGIPMIVLIVPAPMAFRAIRKLGLWQANIAVEGLYLAVR</sequence>
<organism evidence="3 4">
    <name type="scientific">Mycena pura</name>
    <dbReference type="NCBI Taxonomy" id="153505"/>
    <lineage>
        <taxon>Eukaryota</taxon>
        <taxon>Fungi</taxon>
        <taxon>Dikarya</taxon>
        <taxon>Basidiomycota</taxon>
        <taxon>Agaricomycotina</taxon>
        <taxon>Agaricomycetes</taxon>
        <taxon>Agaricomycetidae</taxon>
        <taxon>Agaricales</taxon>
        <taxon>Marasmiineae</taxon>
        <taxon>Mycenaceae</taxon>
        <taxon>Mycena</taxon>
    </lineage>
</organism>
<reference evidence="3" key="1">
    <citation type="submission" date="2023-03" db="EMBL/GenBank/DDBJ databases">
        <title>Massive genome expansion in bonnet fungi (Mycena s.s.) driven by repeated elements and novel gene families across ecological guilds.</title>
        <authorList>
            <consortium name="Lawrence Berkeley National Laboratory"/>
            <person name="Harder C.B."/>
            <person name="Miyauchi S."/>
            <person name="Viragh M."/>
            <person name="Kuo A."/>
            <person name="Thoen E."/>
            <person name="Andreopoulos B."/>
            <person name="Lu D."/>
            <person name="Skrede I."/>
            <person name="Drula E."/>
            <person name="Henrissat B."/>
            <person name="Morin E."/>
            <person name="Kohler A."/>
            <person name="Barry K."/>
            <person name="LaButti K."/>
            <person name="Morin E."/>
            <person name="Salamov A."/>
            <person name="Lipzen A."/>
            <person name="Mereny Z."/>
            <person name="Hegedus B."/>
            <person name="Baldrian P."/>
            <person name="Stursova M."/>
            <person name="Weitz H."/>
            <person name="Taylor A."/>
            <person name="Grigoriev I.V."/>
            <person name="Nagy L.G."/>
            <person name="Martin F."/>
            <person name="Kauserud H."/>
        </authorList>
    </citation>
    <scope>NUCLEOTIDE SEQUENCE</scope>
    <source>
        <strain evidence="3">9144</strain>
    </source>
</reference>
<dbReference type="Proteomes" id="UP001219525">
    <property type="component" value="Unassembled WGS sequence"/>
</dbReference>
<name>A0AAD6VPX4_9AGAR</name>
<gene>
    <name evidence="3" type="ORF">GGX14DRAFT_620258</name>
</gene>
<accession>A0AAD6VPX4</accession>
<keyword evidence="2" id="KW-1133">Transmembrane helix</keyword>
<feature type="transmembrane region" description="Helical" evidence="2">
    <location>
        <begin position="173"/>
        <end position="199"/>
    </location>
</feature>
<proteinExistence type="predicted"/>
<evidence type="ECO:0000313" key="3">
    <source>
        <dbReference type="EMBL" id="KAJ7213118.1"/>
    </source>
</evidence>